<dbReference type="GO" id="GO:0046872">
    <property type="term" value="F:metal ion binding"/>
    <property type="evidence" value="ECO:0007669"/>
    <property type="project" value="UniProtKB-KW"/>
</dbReference>
<protein>
    <recommendedName>
        <fullName evidence="9">Transcription factor domain-containing protein</fullName>
    </recommendedName>
</protein>
<organism evidence="7 8">
    <name type="scientific">Talaromyces amestolkiae</name>
    <dbReference type="NCBI Taxonomy" id="1196081"/>
    <lineage>
        <taxon>Eukaryota</taxon>
        <taxon>Fungi</taxon>
        <taxon>Dikarya</taxon>
        <taxon>Ascomycota</taxon>
        <taxon>Pezizomycotina</taxon>
        <taxon>Eurotiomycetes</taxon>
        <taxon>Eurotiomycetidae</taxon>
        <taxon>Eurotiales</taxon>
        <taxon>Trichocomaceae</taxon>
        <taxon>Talaromyces</taxon>
        <taxon>Talaromyces sect. Talaromyces</taxon>
    </lineage>
</organism>
<keyword evidence="8" id="KW-1185">Reference proteome</keyword>
<dbReference type="CDD" id="cd12148">
    <property type="entry name" value="fungal_TF_MHR"/>
    <property type="match status" value="1"/>
</dbReference>
<dbReference type="GO" id="GO:0003700">
    <property type="term" value="F:DNA-binding transcription factor activity"/>
    <property type="evidence" value="ECO:0007669"/>
    <property type="project" value="TreeGrafter"/>
</dbReference>
<evidence type="ECO:0000313" key="8">
    <source>
        <dbReference type="Proteomes" id="UP000249363"/>
    </source>
</evidence>
<proteinExistence type="predicted"/>
<evidence type="ECO:0000256" key="1">
    <source>
        <dbReference type="ARBA" id="ARBA00022723"/>
    </source>
</evidence>
<accession>A0A364LEP1</accession>
<keyword evidence="2" id="KW-0862">Zinc</keyword>
<dbReference type="GO" id="GO:0003677">
    <property type="term" value="F:DNA binding"/>
    <property type="evidence" value="ECO:0007669"/>
    <property type="project" value="UniProtKB-KW"/>
</dbReference>
<keyword evidence="1" id="KW-0479">Metal-binding</keyword>
<dbReference type="GeneID" id="63799407"/>
<dbReference type="EMBL" id="MIKG01000030">
    <property type="protein sequence ID" value="RAO74181.1"/>
    <property type="molecule type" value="Genomic_DNA"/>
</dbReference>
<keyword evidence="6" id="KW-0539">Nucleus</keyword>
<evidence type="ECO:0000313" key="7">
    <source>
        <dbReference type="EMBL" id="RAO74181.1"/>
    </source>
</evidence>
<dbReference type="RefSeq" id="XP_040738695.1">
    <property type="nucleotide sequence ID" value="XM_040872796.1"/>
</dbReference>
<reference evidence="7 8" key="1">
    <citation type="journal article" date="2017" name="Biotechnol. Biofuels">
        <title>Differential beta-glucosidase expression as a function of carbon source availability in Talaromyces amestolkiae: a genomic and proteomic approach.</title>
        <authorList>
            <person name="de Eugenio L.I."/>
            <person name="Mendez-Liter J.A."/>
            <person name="Nieto-Dominguez M."/>
            <person name="Alonso L."/>
            <person name="Gil-Munoz J."/>
            <person name="Barriuso J."/>
            <person name="Prieto A."/>
            <person name="Martinez M.J."/>
        </authorList>
    </citation>
    <scope>NUCLEOTIDE SEQUENCE [LARGE SCALE GENOMIC DNA]</scope>
    <source>
        <strain evidence="7 8">CIB</strain>
    </source>
</reference>
<dbReference type="Proteomes" id="UP000249363">
    <property type="component" value="Unassembled WGS sequence"/>
</dbReference>
<evidence type="ECO:0000256" key="3">
    <source>
        <dbReference type="ARBA" id="ARBA00023015"/>
    </source>
</evidence>
<evidence type="ECO:0000256" key="2">
    <source>
        <dbReference type="ARBA" id="ARBA00022833"/>
    </source>
</evidence>
<dbReference type="InterPro" id="IPR052478">
    <property type="entry name" value="Metabolite_Synth_Reg"/>
</dbReference>
<name>A0A364LEP1_TALAM</name>
<dbReference type="PANTHER" id="PTHR31779">
    <property type="entry name" value="2-NITROPROPANE DIOXYGENASE FAMILY, PUTATIVE (AFU_ORTHOLOGUE AFUA_2G17430)-RELATED"/>
    <property type="match status" value="1"/>
</dbReference>
<keyword evidence="4" id="KW-0238">DNA-binding</keyword>
<dbReference type="AlphaFoldDB" id="A0A364LEP1"/>
<keyword evidence="3" id="KW-0805">Transcription regulation</keyword>
<evidence type="ECO:0000256" key="5">
    <source>
        <dbReference type="ARBA" id="ARBA00023163"/>
    </source>
</evidence>
<evidence type="ECO:0000256" key="4">
    <source>
        <dbReference type="ARBA" id="ARBA00023125"/>
    </source>
</evidence>
<keyword evidence="5" id="KW-0804">Transcription</keyword>
<sequence length="512" mass="57075">MESLEANSGAAFVRRLGLKIDPYNAPRLHLFAWNAGDRLAGCPPGNRRWVTGILKKPEMRNLALIFFEKVAYAYGFIDRDVFFQRLEERWGTTNPTKIEDDTYDPVFCGVAALGLLFSQKLPSTFEPDLVETARLLLEQHSLLSPPSINTVTGWVLRVAYLRMTSLPHTTWLASCSLMHVTEAARIHLESPSRTVFEGSSEYQNIDLDIRRRLWGMAQHLNIWASFDLGRTKITLSGASTKPVAPKAGDYTSQLLGLIPLTEPLDPTKTRGVEDLEADLNRVLDENRERPPVIMAQVNLMLCIFRRLRAQKSNMLNLQADRILALVVKGLRAAQQMVVDSSPWHHVANVPFQAICLLLAIDSRASLALLGDAMSTLQLVASTWDSAVMREAYNTAYLLILLHQRRKEEDAKALRDVLSIHSTAPAMTADSSSSSQFASVGFSNQNSGYQQPQQGTTAMTATDSAEFLWLEDLIADMPSLKEFDLEQFLLQDAIQPQYSDVGTGFGTDTFNAQ</sequence>
<gene>
    <name evidence="7" type="ORF">BHQ10_010193</name>
</gene>
<evidence type="ECO:0008006" key="9">
    <source>
        <dbReference type="Google" id="ProtNLM"/>
    </source>
</evidence>
<dbReference type="GO" id="GO:0009410">
    <property type="term" value="P:response to xenobiotic stimulus"/>
    <property type="evidence" value="ECO:0007669"/>
    <property type="project" value="TreeGrafter"/>
</dbReference>
<comment type="caution">
    <text evidence="7">The sequence shown here is derived from an EMBL/GenBank/DDBJ whole genome shotgun (WGS) entry which is preliminary data.</text>
</comment>
<evidence type="ECO:0000256" key="6">
    <source>
        <dbReference type="ARBA" id="ARBA00023242"/>
    </source>
</evidence>
<dbReference type="OrthoDB" id="9986881at2759"/>
<dbReference type="PANTHER" id="PTHR31779:SF5">
    <property type="entry name" value="ZN(II)2CYS6 TRANSCRIPTION FACTOR (EUROFUNG)"/>
    <property type="match status" value="1"/>
</dbReference>